<dbReference type="InterPro" id="IPR000772">
    <property type="entry name" value="Ricin_B_lectin"/>
</dbReference>
<feature type="domain" description="Ricin B lectin" evidence="2">
    <location>
        <begin position="169"/>
        <end position="311"/>
    </location>
</feature>
<keyword evidence="1" id="KW-0732">Signal</keyword>
<sequence>MTLLTALFFTFVLVVHAVPQEIQSLNPAFFNAGIQGCISAATNADGAAVTIHNCNTENLEAQGWEVTISNEIKKPLPQQIVIFGDMCLDVTNGVNEDGTLLQIWSCVEGNTNQQWLSVGNILQWNGTDKCIDLTNGVITDGQPIQIWTCVENTNQFWIPAPNPDAAFSDVAMLSQDGPEGSPYCVAAVSDANGAEVALVAFNTNFATTFPEGNITWSVPIAPLTGQIKTFNNMCLDVTNGVNEDGTELQIWTCVDGNTNQLWQNLGTGQFEWSGTGKCIDLTNGVAADGTPIQIWDCAQAFQNPNQNWFFSTL</sequence>
<dbReference type="Gene3D" id="2.80.10.50">
    <property type="match status" value="3"/>
</dbReference>
<evidence type="ECO:0000313" key="3">
    <source>
        <dbReference type="EMBL" id="KAJ7721348.1"/>
    </source>
</evidence>
<evidence type="ECO:0000313" key="4">
    <source>
        <dbReference type="Proteomes" id="UP001215280"/>
    </source>
</evidence>
<reference evidence="3" key="1">
    <citation type="submission" date="2023-03" db="EMBL/GenBank/DDBJ databases">
        <title>Massive genome expansion in bonnet fungi (Mycena s.s.) driven by repeated elements and novel gene families across ecological guilds.</title>
        <authorList>
            <consortium name="Lawrence Berkeley National Laboratory"/>
            <person name="Harder C.B."/>
            <person name="Miyauchi S."/>
            <person name="Viragh M."/>
            <person name="Kuo A."/>
            <person name="Thoen E."/>
            <person name="Andreopoulos B."/>
            <person name="Lu D."/>
            <person name="Skrede I."/>
            <person name="Drula E."/>
            <person name="Henrissat B."/>
            <person name="Morin E."/>
            <person name="Kohler A."/>
            <person name="Barry K."/>
            <person name="LaButti K."/>
            <person name="Morin E."/>
            <person name="Salamov A."/>
            <person name="Lipzen A."/>
            <person name="Mereny Z."/>
            <person name="Hegedus B."/>
            <person name="Baldrian P."/>
            <person name="Stursova M."/>
            <person name="Weitz H."/>
            <person name="Taylor A."/>
            <person name="Grigoriev I.V."/>
            <person name="Nagy L.G."/>
            <person name="Martin F."/>
            <person name="Kauserud H."/>
        </authorList>
    </citation>
    <scope>NUCLEOTIDE SEQUENCE</scope>
    <source>
        <strain evidence="3">CBHHK188m</strain>
    </source>
</reference>
<feature type="chain" id="PRO_5041916147" evidence="1">
    <location>
        <begin position="18"/>
        <end position="313"/>
    </location>
</feature>
<name>A0AAD7MKI4_9AGAR</name>
<dbReference type="CDD" id="cd00161">
    <property type="entry name" value="beta-trefoil_Ricin-like"/>
    <property type="match status" value="2"/>
</dbReference>
<dbReference type="InterPro" id="IPR035992">
    <property type="entry name" value="Ricin_B-like_lectins"/>
</dbReference>
<protein>
    <submittedName>
        <fullName evidence="3">Ricin B lectin domain-containing protein</fullName>
    </submittedName>
</protein>
<proteinExistence type="predicted"/>
<evidence type="ECO:0000256" key="1">
    <source>
        <dbReference type="SAM" id="SignalP"/>
    </source>
</evidence>
<organism evidence="3 4">
    <name type="scientific">Mycena maculata</name>
    <dbReference type="NCBI Taxonomy" id="230809"/>
    <lineage>
        <taxon>Eukaryota</taxon>
        <taxon>Fungi</taxon>
        <taxon>Dikarya</taxon>
        <taxon>Basidiomycota</taxon>
        <taxon>Agaricomycotina</taxon>
        <taxon>Agaricomycetes</taxon>
        <taxon>Agaricomycetidae</taxon>
        <taxon>Agaricales</taxon>
        <taxon>Marasmiineae</taxon>
        <taxon>Mycenaceae</taxon>
        <taxon>Mycena</taxon>
    </lineage>
</organism>
<feature type="domain" description="Ricin B lectin" evidence="2">
    <location>
        <begin position="26"/>
        <end position="160"/>
    </location>
</feature>
<feature type="signal peptide" evidence="1">
    <location>
        <begin position="1"/>
        <end position="17"/>
    </location>
</feature>
<evidence type="ECO:0000259" key="2">
    <source>
        <dbReference type="SMART" id="SM00458"/>
    </source>
</evidence>
<accession>A0AAD7MKI4</accession>
<gene>
    <name evidence="3" type="ORF">DFH07DRAFT_857909</name>
</gene>
<dbReference type="SUPFAM" id="SSF50370">
    <property type="entry name" value="Ricin B-like lectins"/>
    <property type="match status" value="2"/>
</dbReference>
<dbReference type="AlphaFoldDB" id="A0AAD7MKI4"/>
<dbReference type="PROSITE" id="PS50231">
    <property type="entry name" value="RICIN_B_LECTIN"/>
    <property type="match status" value="2"/>
</dbReference>
<comment type="caution">
    <text evidence="3">The sequence shown here is derived from an EMBL/GenBank/DDBJ whole genome shotgun (WGS) entry which is preliminary data.</text>
</comment>
<dbReference type="SMART" id="SM00458">
    <property type="entry name" value="RICIN"/>
    <property type="match status" value="2"/>
</dbReference>
<dbReference type="Pfam" id="PF00652">
    <property type="entry name" value="Ricin_B_lectin"/>
    <property type="match status" value="2"/>
</dbReference>
<keyword evidence="4" id="KW-1185">Reference proteome</keyword>
<dbReference type="Proteomes" id="UP001215280">
    <property type="component" value="Unassembled WGS sequence"/>
</dbReference>
<dbReference type="EMBL" id="JARJLG010000269">
    <property type="protein sequence ID" value="KAJ7721348.1"/>
    <property type="molecule type" value="Genomic_DNA"/>
</dbReference>